<dbReference type="Pfam" id="PF22645">
    <property type="entry name" value="GKRP_SIS_N"/>
    <property type="match status" value="1"/>
</dbReference>
<evidence type="ECO:0000256" key="4">
    <source>
        <dbReference type="ARBA" id="ARBA00023239"/>
    </source>
</evidence>
<dbReference type="RefSeq" id="XP_046072490.1">
    <property type="nucleotide sequence ID" value="XM_046219056.1"/>
</dbReference>
<feature type="domain" description="SIS" evidence="7">
    <location>
        <begin position="62"/>
        <end position="226"/>
    </location>
</feature>
<dbReference type="InterPro" id="IPR043129">
    <property type="entry name" value="ATPase_NBD"/>
</dbReference>
<dbReference type="EC" id="2.7.1.59" evidence="2"/>
<dbReference type="GO" id="GO:0046348">
    <property type="term" value="P:amino sugar catabolic process"/>
    <property type="evidence" value="ECO:0007669"/>
    <property type="project" value="InterPro"/>
</dbReference>
<keyword evidence="4" id="KW-0456">Lyase</keyword>
<dbReference type="NCBIfam" id="NF003915">
    <property type="entry name" value="PRK05441.1"/>
    <property type="match status" value="1"/>
</dbReference>
<dbReference type="PROSITE" id="PS51464">
    <property type="entry name" value="SIS"/>
    <property type="match status" value="1"/>
</dbReference>
<dbReference type="InterPro" id="IPR046348">
    <property type="entry name" value="SIS_dom_sf"/>
</dbReference>
<dbReference type="AlphaFoldDB" id="A0AAD4KRR4"/>
<dbReference type="InterPro" id="IPR040190">
    <property type="entry name" value="MURQ/GCKR"/>
</dbReference>
<dbReference type="NCBIfam" id="NF009222">
    <property type="entry name" value="PRK12570.1"/>
    <property type="match status" value="1"/>
</dbReference>
<name>A0AAD4KRR4_9EURO</name>
<dbReference type="InterPro" id="IPR001347">
    <property type="entry name" value="SIS_dom"/>
</dbReference>
<comment type="caution">
    <text evidence="8">The sequence shown here is derived from an EMBL/GenBank/DDBJ whole genome shotgun (WGS) entry which is preliminary data.</text>
</comment>
<dbReference type="GO" id="GO:0016835">
    <property type="term" value="F:carbon-oxygen lyase activity"/>
    <property type="evidence" value="ECO:0007669"/>
    <property type="project" value="InterPro"/>
</dbReference>
<evidence type="ECO:0000256" key="2">
    <source>
        <dbReference type="ARBA" id="ARBA00012122"/>
    </source>
</evidence>
<dbReference type="GO" id="GO:0009254">
    <property type="term" value="P:peptidoglycan turnover"/>
    <property type="evidence" value="ECO:0007669"/>
    <property type="project" value="TreeGrafter"/>
</dbReference>
<dbReference type="Gene3D" id="3.40.50.10490">
    <property type="entry name" value="Glucose-6-phosphate isomerase like protein, domain 1"/>
    <property type="match status" value="1"/>
</dbReference>
<keyword evidence="9" id="KW-1185">Reference proteome</keyword>
<gene>
    <name evidence="8" type="ORF">BGW36DRAFT_407736</name>
</gene>
<dbReference type="GeneID" id="70249343"/>
<evidence type="ECO:0000313" key="8">
    <source>
        <dbReference type="EMBL" id="KAH8697789.1"/>
    </source>
</evidence>
<protein>
    <recommendedName>
        <fullName evidence="3">N-acetyl-D-glucosamine kinase</fullName>
        <ecNumber evidence="2">2.7.1.59</ecNumber>
    </recommendedName>
    <alternativeName>
        <fullName evidence="6">GlcNAc kinase</fullName>
    </alternativeName>
</protein>
<comment type="similarity">
    <text evidence="1">Belongs to the eukaryotic-type N-acetylglucosamine kinase family.</text>
</comment>
<reference evidence="8" key="1">
    <citation type="submission" date="2021-12" db="EMBL/GenBank/DDBJ databases">
        <title>Convergent genome expansion in fungi linked to evolution of root-endophyte symbiosis.</title>
        <authorList>
            <consortium name="DOE Joint Genome Institute"/>
            <person name="Ke Y.-H."/>
            <person name="Bonito G."/>
            <person name="Liao H.-L."/>
            <person name="Looney B."/>
            <person name="Rojas-Flechas A."/>
            <person name="Nash J."/>
            <person name="Hameed K."/>
            <person name="Schadt C."/>
            <person name="Martin F."/>
            <person name="Crous P.W."/>
            <person name="Miettinen O."/>
            <person name="Magnuson J.K."/>
            <person name="Labbe J."/>
            <person name="Jacobson D."/>
            <person name="Doktycz M.J."/>
            <person name="Veneault-Fourrey C."/>
            <person name="Kuo A."/>
            <person name="Mondo S."/>
            <person name="Calhoun S."/>
            <person name="Riley R."/>
            <person name="Ohm R."/>
            <person name="LaButti K."/>
            <person name="Andreopoulos B."/>
            <person name="Pangilinan J."/>
            <person name="Nolan M."/>
            <person name="Tritt A."/>
            <person name="Clum A."/>
            <person name="Lipzen A."/>
            <person name="Daum C."/>
            <person name="Barry K."/>
            <person name="Grigoriev I.V."/>
            <person name="Vilgalys R."/>
        </authorList>
    </citation>
    <scope>NUCLEOTIDE SEQUENCE</scope>
    <source>
        <strain evidence="8">PMI_201</strain>
    </source>
</reference>
<dbReference type="GO" id="GO:0016803">
    <property type="term" value="F:ether hydrolase activity"/>
    <property type="evidence" value="ECO:0007669"/>
    <property type="project" value="TreeGrafter"/>
</dbReference>
<dbReference type="PANTHER" id="PTHR10088:SF4">
    <property type="entry name" value="GLUCOKINASE REGULATORY PROTEIN"/>
    <property type="match status" value="1"/>
</dbReference>
<dbReference type="InterPro" id="IPR005486">
    <property type="entry name" value="Glucokinase_regulatory_CS"/>
</dbReference>
<dbReference type="SUPFAM" id="SSF53067">
    <property type="entry name" value="Actin-like ATPase domain"/>
    <property type="match status" value="2"/>
</dbReference>
<evidence type="ECO:0000256" key="1">
    <source>
        <dbReference type="ARBA" id="ARBA00006198"/>
    </source>
</evidence>
<dbReference type="CDD" id="cd24007">
    <property type="entry name" value="ASKHA_NBD_eukNAGK-like"/>
    <property type="match status" value="1"/>
</dbReference>
<evidence type="ECO:0000256" key="6">
    <source>
        <dbReference type="ARBA" id="ARBA00031123"/>
    </source>
</evidence>
<accession>A0AAD4KRR4</accession>
<evidence type="ECO:0000256" key="5">
    <source>
        <dbReference type="ARBA" id="ARBA00023277"/>
    </source>
</evidence>
<dbReference type="Gene3D" id="3.30.420.40">
    <property type="match status" value="2"/>
</dbReference>
<dbReference type="Gene3D" id="1.10.8.1080">
    <property type="match status" value="1"/>
</dbReference>
<dbReference type="InterPro" id="IPR002731">
    <property type="entry name" value="ATPase_BadF"/>
</dbReference>
<dbReference type="InterPro" id="IPR005488">
    <property type="entry name" value="Etherase_MurQ"/>
</dbReference>
<dbReference type="EMBL" id="JAJTJA010000006">
    <property type="protein sequence ID" value="KAH8697789.1"/>
    <property type="molecule type" value="Genomic_DNA"/>
</dbReference>
<dbReference type="GO" id="GO:0045127">
    <property type="term" value="F:N-acetylglucosamine kinase activity"/>
    <property type="evidence" value="ECO:0007669"/>
    <property type="project" value="UniProtKB-EC"/>
</dbReference>
<dbReference type="PROSITE" id="PS01272">
    <property type="entry name" value="GCKR"/>
    <property type="match status" value="1"/>
</dbReference>
<evidence type="ECO:0000256" key="3">
    <source>
        <dbReference type="ARBA" id="ARBA00014974"/>
    </source>
</evidence>
<dbReference type="Proteomes" id="UP001201262">
    <property type="component" value="Unassembled WGS sequence"/>
</dbReference>
<dbReference type="Pfam" id="PF01869">
    <property type="entry name" value="BcrAD_BadFG"/>
    <property type="match status" value="1"/>
</dbReference>
<proteinExistence type="inferred from homology"/>
<dbReference type="SUPFAM" id="SSF53697">
    <property type="entry name" value="SIS domain"/>
    <property type="match status" value="1"/>
</dbReference>
<sequence>MTPSEHIETLGQLQTEARNSVAHKIDFLDTLGLCTAFNQEEEQVAGSVACCLPIIASLIDDLVVRLKVGGRLIYVGAGNSGRVGFMDSSELPVTFSADPSQFLAVVAGGTEAIIQAREGAEDSETDGVAKLEALQLTSKDTVIGISASGRTPFVLGALKVALRRDALTAGITNAQPSSIDDLGVKYTICALVGPEFLAGSTRLKAGGAAKQILNMISTCTMVKLGKTYKGLMIDVRVKNDKLKARARRIVRQVCEGTPIHVLDDTNGTQSTRVLKNSETSEADPALDQLIEQCGGSVKLACAVATSGLNPDLARHQLQLANDKFHIFVERLRNQASPQGLYTPKNSEYFLCVDGGGTKCTVSIATRSKVVGKGTAGACNFNCVTLEDILTQIKLATYQSWSCVSKTYGLGMADIPRFTRVWVGLAGLYHAADQVETLIQRLEELFGVSFHHGTLRLTSDDMLLSSGIVTDNSVETGVSVIAGTGSVATAFKRDSRGEIIQLGRTGGWGYLLGDHGSAFDIGKRALQTVLAGIEQSQFDDARKTSELESRILARLNCTKREVLSNVFGAGSQPKRQISDLANVVTALGFRKDNPDSQALAILKSAAGSLIDLIKPLCKAGLCDPSRSALILSGALMGLSSYQDLILKNWSEQQLEPFKKVVVVDDVSSYAAQILAKQSVAVQE</sequence>
<dbReference type="PANTHER" id="PTHR10088">
    <property type="entry name" value="GLUCOKINASE REGULATORY PROTEIN"/>
    <property type="match status" value="1"/>
</dbReference>
<keyword evidence="5" id="KW-0119">Carbohydrate metabolism</keyword>
<evidence type="ECO:0000259" key="7">
    <source>
        <dbReference type="PROSITE" id="PS51464"/>
    </source>
</evidence>
<organism evidence="8 9">
    <name type="scientific">Talaromyces proteolyticus</name>
    <dbReference type="NCBI Taxonomy" id="1131652"/>
    <lineage>
        <taxon>Eukaryota</taxon>
        <taxon>Fungi</taxon>
        <taxon>Dikarya</taxon>
        <taxon>Ascomycota</taxon>
        <taxon>Pezizomycotina</taxon>
        <taxon>Eurotiomycetes</taxon>
        <taxon>Eurotiomycetidae</taxon>
        <taxon>Eurotiales</taxon>
        <taxon>Trichocomaceae</taxon>
        <taxon>Talaromyces</taxon>
        <taxon>Talaromyces sect. Bacilispori</taxon>
    </lineage>
</organism>
<dbReference type="GO" id="GO:0097367">
    <property type="term" value="F:carbohydrate derivative binding"/>
    <property type="evidence" value="ECO:0007669"/>
    <property type="project" value="InterPro"/>
</dbReference>
<evidence type="ECO:0000313" key="9">
    <source>
        <dbReference type="Proteomes" id="UP001201262"/>
    </source>
</evidence>
<dbReference type="CDD" id="cd05007">
    <property type="entry name" value="SIS_Etherase"/>
    <property type="match status" value="1"/>
</dbReference>